<dbReference type="Pfam" id="PF13302">
    <property type="entry name" value="Acetyltransf_3"/>
    <property type="match status" value="1"/>
</dbReference>
<dbReference type="PANTHER" id="PTHR43441">
    <property type="entry name" value="RIBOSOMAL-PROTEIN-SERINE ACETYLTRANSFERASE"/>
    <property type="match status" value="1"/>
</dbReference>
<sequence>MTEIREPSAAPATPFVSPDPSRSSALPATPVVDGHGLRLRVWDPESAADVDAWLRGLTDPEFLRWNTPLRKVSDAATARESLESKTADAAAGRAMTFCVTDAADGTILGQVGVSAIERVPSHAGVGYWVLPEARGRHVATRSLLLAARWAFAEIGLHRLELGHALGHDASCRIAERCGFRYEGTLRGAMWEAGRTDAFRDVHAHGRLATDPEPESP</sequence>
<evidence type="ECO:0000313" key="3">
    <source>
        <dbReference type="EMBL" id="MDQ0684490.1"/>
    </source>
</evidence>
<feature type="region of interest" description="Disordered" evidence="1">
    <location>
        <begin position="1"/>
        <end position="29"/>
    </location>
</feature>
<dbReference type="Gene3D" id="3.40.630.30">
    <property type="match status" value="1"/>
</dbReference>
<accession>A0ABU0Q1E6</accession>
<evidence type="ECO:0000256" key="1">
    <source>
        <dbReference type="SAM" id="MobiDB-lite"/>
    </source>
</evidence>
<evidence type="ECO:0000259" key="2">
    <source>
        <dbReference type="PROSITE" id="PS51186"/>
    </source>
</evidence>
<evidence type="ECO:0000313" key="4">
    <source>
        <dbReference type="Proteomes" id="UP001243364"/>
    </source>
</evidence>
<dbReference type="InterPro" id="IPR000182">
    <property type="entry name" value="GNAT_dom"/>
</dbReference>
<dbReference type="SUPFAM" id="SSF55729">
    <property type="entry name" value="Acyl-CoA N-acyltransferases (Nat)"/>
    <property type="match status" value="1"/>
</dbReference>
<dbReference type="InterPro" id="IPR016181">
    <property type="entry name" value="Acyl_CoA_acyltransferase"/>
</dbReference>
<protein>
    <submittedName>
        <fullName evidence="3">RimJ/RimL family protein N-acetyltransferase</fullName>
    </submittedName>
</protein>
<proteinExistence type="predicted"/>
<dbReference type="PANTHER" id="PTHR43441:SF10">
    <property type="entry name" value="ACETYLTRANSFERASE"/>
    <property type="match status" value="1"/>
</dbReference>
<dbReference type="EMBL" id="JAUSYA010000001">
    <property type="protein sequence ID" value="MDQ0684490.1"/>
    <property type="molecule type" value="Genomic_DNA"/>
</dbReference>
<gene>
    <name evidence="3" type="ORF">QFZ56_003453</name>
</gene>
<reference evidence="3 4" key="1">
    <citation type="submission" date="2023-07" db="EMBL/GenBank/DDBJ databases">
        <title>Comparative genomics of wheat-associated soil bacteria to identify genetic determinants of phenazine resistance.</title>
        <authorList>
            <person name="Mouncey N."/>
        </authorList>
    </citation>
    <scope>NUCLEOTIDE SEQUENCE [LARGE SCALE GENOMIC DNA]</scope>
    <source>
        <strain evidence="3 4">W4I19-2</strain>
    </source>
</reference>
<dbReference type="Proteomes" id="UP001243364">
    <property type="component" value="Unassembled WGS sequence"/>
</dbReference>
<name>A0ABU0Q1E6_STRAH</name>
<organism evidence="3 4">
    <name type="scientific">Streptomyces achromogenes</name>
    <dbReference type="NCBI Taxonomy" id="67255"/>
    <lineage>
        <taxon>Bacteria</taxon>
        <taxon>Bacillati</taxon>
        <taxon>Actinomycetota</taxon>
        <taxon>Actinomycetes</taxon>
        <taxon>Kitasatosporales</taxon>
        <taxon>Streptomycetaceae</taxon>
        <taxon>Streptomyces</taxon>
    </lineage>
</organism>
<dbReference type="PROSITE" id="PS51186">
    <property type="entry name" value="GNAT"/>
    <property type="match status" value="1"/>
</dbReference>
<feature type="domain" description="N-acetyltransferase" evidence="2">
    <location>
        <begin position="37"/>
        <end position="205"/>
    </location>
</feature>
<dbReference type="CDD" id="cd04301">
    <property type="entry name" value="NAT_SF"/>
    <property type="match status" value="1"/>
</dbReference>
<keyword evidence="4" id="KW-1185">Reference proteome</keyword>
<dbReference type="InterPro" id="IPR051908">
    <property type="entry name" value="Ribosomal_N-acetyltransferase"/>
</dbReference>
<dbReference type="RefSeq" id="WP_307043838.1">
    <property type="nucleotide sequence ID" value="NZ_JAUSYA010000001.1"/>
</dbReference>
<comment type="caution">
    <text evidence="3">The sequence shown here is derived from an EMBL/GenBank/DDBJ whole genome shotgun (WGS) entry which is preliminary data.</text>
</comment>